<dbReference type="RefSeq" id="WP_132867382.1">
    <property type="nucleotide sequence ID" value="NZ_JTJC03000005.1"/>
</dbReference>
<dbReference type="Proteomes" id="UP000031532">
    <property type="component" value="Unassembled WGS sequence"/>
</dbReference>
<feature type="region of interest" description="Disordered" evidence="1">
    <location>
        <begin position="1"/>
        <end position="20"/>
    </location>
</feature>
<feature type="region of interest" description="Disordered" evidence="1">
    <location>
        <begin position="40"/>
        <end position="60"/>
    </location>
</feature>
<name>A0A9X5I645_9CYAN</name>
<dbReference type="EMBL" id="JTJC03000005">
    <property type="protein sequence ID" value="NHC36765.1"/>
    <property type="molecule type" value="Genomic_DNA"/>
</dbReference>
<dbReference type="AlphaFoldDB" id="A0A9X5I645"/>
<evidence type="ECO:0000313" key="2">
    <source>
        <dbReference type="EMBL" id="NHC36765.1"/>
    </source>
</evidence>
<feature type="compositionally biased region" description="Basic and acidic residues" evidence="1">
    <location>
        <begin position="1"/>
        <end position="11"/>
    </location>
</feature>
<proteinExistence type="predicted"/>
<gene>
    <name evidence="2" type="ORF">QH73_0019325</name>
</gene>
<sequence>MSSEGKKKAEGAEGANTNSRLAIHNSQLTYHVPLIPSLLTPHSSPLKKGLHGDLEVWDDR</sequence>
<reference evidence="2 3" key="1">
    <citation type="journal article" date="2015" name="Genome Announc.">
        <title>Draft Genome Sequence of the Terrestrial Cyanobacterium Scytonema millei VB511283, Isolated from Eastern India.</title>
        <authorList>
            <person name="Sen D."/>
            <person name="Chandrababunaidu M.M."/>
            <person name="Singh D."/>
            <person name="Sanghi N."/>
            <person name="Ghorai A."/>
            <person name="Mishra G.P."/>
            <person name="Madduluri M."/>
            <person name="Adhikary S.P."/>
            <person name="Tripathy S."/>
        </authorList>
    </citation>
    <scope>NUCLEOTIDE SEQUENCE [LARGE SCALE GENOMIC DNA]</scope>
    <source>
        <strain evidence="2 3">VB511283</strain>
    </source>
</reference>
<feature type="compositionally biased region" description="Basic and acidic residues" evidence="1">
    <location>
        <begin position="50"/>
        <end position="60"/>
    </location>
</feature>
<organism evidence="2 3">
    <name type="scientific">Scytonema millei VB511283</name>
    <dbReference type="NCBI Taxonomy" id="1245923"/>
    <lineage>
        <taxon>Bacteria</taxon>
        <taxon>Bacillati</taxon>
        <taxon>Cyanobacteriota</taxon>
        <taxon>Cyanophyceae</taxon>
        <taxon>Nostocales</taxon>
        <taxon>Scytonemataceae</taxon>
        <taxon>Scytonema</taxon>
    </lineage>
</organism>
<keyword evidence="3" id="KW-1185">Reference proteome</keyword>
<accession>A0A9X5I645</accession>
<evidence type="ECO:0000256" key="1">
    <source>
        <dbReference type="SAM" id="MobiDB-lite"/>
    </source>
</evidence>
<protein>
    <submittedName>
        <fullName evidence="2">Uncharacterized protein</fullName>
    </submittedName>
</protein>
<comment type="caution">
    <text evidence="2">The sequence shown here is derived from an EMBL/GenBank/DDBJ whole genome shotgun (WGS) entry which is preliminary data.</text>
</comment>
<evidence type="ECO:0000313" key="3">
    <source>
        <dbReference type="Proteomes" id="UP000031532"/>
    </source>
</evidence>